<feature type="transmembrane region" description="Helical" evidence="6">
    <location>
        <begin position="389"/>
        <end position="406"/>
    </location>
</feature>
<feature type="transmembrane region" description="Helical" evidence="6">
    <location>
        <begin position="356"/>
        <end position="377"/>
    </location>
</feature>
<feature type="transmembrane region" description="Helical" evidence="6">
    <location>
        <begin position="242"/>
        <end position="261"/>
    </location>
</feature>
<evidence type="ECO:0000313" key="7">
    <source>
        <dbReference type="EMBL" id="PMC82482.1"/>
    </source>
</evidence>
<feature type="transmembrane region" description="Helical" evidence="6">
    <location>
        <begin position="304"/>
        <end position="321"/>
    </location>
</feature>
<feature type="transmembrane region" description="Helical" evidence="6">
    <location>
        <begin position="12"/>
        <end position="35"/>
    </location>
</feature>
<evidence type="ECO:0000256" key="1">
    <source>
        <dbReference type="ARBA" id="ARBA00004651"/>
    </source>
</evidence>
<dbReference type="GO" id="GO:0005886">
    <property type="term" value="C:plasma membrane"/>
    <property type="evidence" value="ECO:0007669"/>
    <property type="project" value="UniProtKB-SubCell"/>
</dbReference>
<evidence type="ECO:0000256" key="3">
    <source>
        <dbReference type="ARBA" id="ARBA00022692"/>
    </source>
</evidence>
<dbReference type="EMBL" id="PNHP01000001">
    <property type="protein sequence ID" value="PMC82482.1"/>
    <property type="molecule type" value="Genomic_DNA"/>
</dbReference>
<evidence type="ECO:0008006" key="9">
    <source>
        <dbReference type="Google" id="ProtNLM"/>
    </source>
</evidence>
<evidence type="ECO:0000256" key="5">
    <source>
        <dbReference type="ARBA" id="ARBA00023136"/>
    </source>
</evidence>
<keyword evidence="4 6" id="KW-1133">Transmembrane helix</keyword>
<dbReference type="InterPro" id="IPR018385">
    <property type="entry name" value="C4_dicarb_anaerob_car-like"/>
</dbReference>
<feature type="transmembrane region" description="Helical" evidence="6">
    <location>
        <begin position="161"/>
        <end position="181"/>
    </location>
</feature>
<reference evidence="7 8" key="1">
    <citation type="submission" date="2017-09" db="EMBL/GenBank/DDBJ databases">
        <title>Bacterial strain isolated from the female urinary microbiota.</title>
        <authorList>
            <person name="Thomas-White K."/>
            <person name="Kumar N."/>
            <person name="Forster S."/>
            <person name="Putonti C."/>
            <person name="Lawley T."/>
            <person name="Wolfe A.J."/>
        </authorList>
    </citation>
    <scope>NUCLEOTIDE SEQUENCE [LARGE SCALE GENOMIC DNA]</scope>
    <source>
        <strain evidence="7 8">UMB0204</strain>
    </source>
</reference>
<dbReference type="InterPro" id="IPR051679">
    <property type="entry name" value="DASS-Related_Transporters"/>
</dbReference>
<evidence type="ECO:0000256" key="6">
    <source>
        <dbReference type="SAM" id="Phobius"/>
    </source>
</evidence>
<comment type="subcellular location">
    <subcellularLocation>
        <location evidence="1">Cell membrane</location>
        <topology evidence="1">Multi-pass membrane protein</topology>
    </subcellularLocation>
</comment>
<feature type="transmembrane region" description="Helical" evidence="6">
    <location>
        <begin position="119"/>
        <end position="140"/>
    </location>
</feature>
<feature type="transmembrane region" description="Helical" evidence="6">
    <location>
        <begin position="483"/>
        <end position="504"/>
    </location>
</feature>
<dbReference type="GeneID" id="84577904"/>
<evidence type="ECO:0000256" key="2">
    <source>
        <dbReference type="ARBA" id="ARBA00022475"/>
    </source>
</evidence>
<dbReference type="RefSeq" id="WP_102197537.1">
    <property type="nucleotide sequence ID" value="NZ_CAUPDS010000001.1"/>
</dbReference>
<dbReference type="Proteomes" id="UP000235658">
    <property type="component" value="Unassembled WGS sequence"/>
</dbReference>
<keyword evidence="2" id="KW-1003">Cell membrane</keyword>
<evidence type="ECO:0000256" key="4">
    <source>
        <dbReference type="ARBA" id="ARBA00022989"/>
    </source>
</evidence>
<dbReference type="PANTHER" id="PTHR43652">
    <property type="entry name" value="BASIC AMINO ACID ANTIPORTER YFCC-RELATED"/>
    <property type="match status" value="1"/>
</dbReference>
<proteinExistence type="predicted"/>
<sequence>MSNLFKKEKKEFKFPSAFTVLFIVLVLASILTYVVPAGSYDRLEYNKEENEFLRTGVGGKEEKLPATQEVLDKLKVTVPLENFVNEDIKKPVAIPGSYHKLDQQPQGFMKVARAPIDGIADSIGIIVFVLILGGCIGVLNKTGTFDAGIAALSKITKGKEFLMVAILSSIVALGGTTFGLAEETIAFYPILMPIFLASGFDAMVTIAAIYMGSSIGTMFSTTNAFSVVVASNAAGISFKTGIGIRIVSLVLAQAITLWYIYRYSKKVKQDPSNSIIAEEMPRIKDHYLKDYDPDNVEPFNFRRIAMLVIFMLAFPIMIYGVMNLEWWFEEMSTLFLVVGILLIILSGLSEQEAVGAFLDGSADLVSVALIIGVARGINIILDDGMISDTMLFGASNIISGINGVLFSTVQMILFSFLGIFIPSSSGLATLSMPIIAPLADTVSLGRDVVVSAYNFGQGWMAIIAPTGLILATLEMVDVSYNKWIKFIAPLMGILLVLSIVMLGLQTVL</sequence>
<feature type="transmembrane region" description="Helical" evidence="6">
    <location>
        <begin position="217"/>
        <end position="236"/>
    </location>
</feature>
<feature type="transmembrane region" description="Helical" evidence="6">
    <location>
        <begin position="187"/>
        <end position="210"/>
    </location>
</feature>
<keyword evidence="5 6" id="KW-0472">Membrane</keyword>
<dbReference type="PANTHER" id="PTHR43652:SF6">
    <property type="entry name" value="ARGININE REPRESSOR"/>
    <property type="match status" value="1"/>
</dbReference>
<comment type="caution">
    <text evidence="7">The sequence shown here is derived from an EMBL/GenBank/DDBJ whole genome shotgun (WGS) entry which is preliminary data.</text>
</comment>
<feature type="transmembrane region" description="Helical" evidence="6">
    <location>
        <begin position="333"/>
        <end position="349"/>
    </location>
</feature>
<keyword evidence="3 6" id="KW-0812">Transmembrane</keyword>
<gene>
    <name evidence="7" type="ORF">CJ192_01770</name>
</gene>
<feature type="transmembrane region" description="Helical" evidence="6">
    <location>
        <begin position="413"/>
        <end position="436"/>
    </location>
</feature>
<dbReference type="AlphaFoldDB" id="A0A2N6UKU3"/>
<protein>
    <recommendedName>
        <fullName evidence="9">YfcC family protein</fullName>
    </recommendedName>
</protein>
<organism evidence="7 8">
    <name type="scientific">Anaerococcus hydrogenalis</name>
    <dbReference type="NCBI Taxonomy" id="33029"/>
    <lineage>
        <taxon>Bacteria</taxon>
        <taxon>Bacillati</taxon>
        <taxon>Bacillota</taxon>
        <taxon>Tissierellia</taxon>
        <taxon>Tissierellales</taxon>
        <taxon>Peptoniphilaceae</taxon>
        <taxon>Anaerococcus</taxon>
    </lineage>
</organism>
<dbReference type="Pfam" id="PF03606">
    <property type="entry name" value="DcuC"/>
    <property type="match status" value="1"/>
</dbReference>
<evidence type="ECO:0000313" key="8">
    <source>
        <dbReference type="Proteomes" id="UP000235658"/>
    </source>
</evidence>
<accession>A0A2N6UKU3</accession>
<name>A0A2N6UKU3_9FIRM</name>
<feature type="transmembrane region" description="Helical" evidence="6">
    <location>
        <begin position="456"/>
        <end position="476"/>
    </location>
</feature>